<accession>A0A7V7GSC8</accession>
<protein>
    <submittedName>
        <fullName evidence="7">SCO family protein</fullName>
    </submittedName>
</protein>
<dbReference type="PANTHER" id="PTHR12151:SF25">
    <property type="entry name" value="LINALOOL DEHYDRATASE_ISOMERASE DOMAIN-CONTAINING PROTEIN"/>
    <property type="match status" value="1"/>
</dbReference>
<evidence type="ECO:0000313" key="8">
    <source>
        <dbReference type="Proteomes" id="UP000463138"/>
    </source>
</evidence>
<dbReference type="Pfam" id="PF02630">
    <property type="entry name" value="SCO1-SenC"/>
    <property type="match status" value="1"/>
</dbReference>
<feature type="region of interest" description="Disordered" evidence="5">
    <location>
        <begin position="16"/>
        <end position="41"/>
    </location>
</feature>
<evidence type="ECO:0000256" key="4">
    <source>
        <dbReference type="PIRSR" id="PIRSR603782-2"/>
    </source>
</evidence>
<dbReference type="SUPFAM" id="SSF52833">
    <property type="entry name" value="Thioredoxin-like"/>
    <property type="match status" value="1"/>
</dbReference>
<dbReference type="PROSITE" id="PS51352">
    <property type="entry name" value="THIOREDOXIN_2"/>
    <property type="match status" value="1"/>
</dbReference>
<dbReference type="AlphaFoldDB" id="A0A7V7GSC8"/>
<dbReference type="Proteomes" id="UP000463138">
    <property type="component" value="Unassembled WGS sequence"/>
</dbReference>
<proteinExistence type="inferred from homology"/>
<feature type="disulfide bond" description="Redox-active" evidence="4">
    <location>
        <begin position="84"/>
        <end position="88"/>
    </location>
</feature>
<comment type="caution">
    <text evidence="7">The sequence shown here is derived from an EMBL/GenBank/DDBJ whole genome shotgun (WGS) entry which is preliminary data.</text>
</comment>
<evidence type="ECO:0000259" key="6">
    <source>
        <dbReference type="PROSITE" id="PS51352"/>
    </source>
</evidence>
<feature type="binding site" evidence="3">
    <location>
        <position position="84"/>
    </location>
    <ligand>
        <name>Cu cation</name>
        <dbReference type="ChEBI" id="CHEBI:23378"/>
    </ligand>
</feature>
<dbReference type="EMBL" id="QOVF01000004">
    <property type="protein sequence ID" value="KAA0693626.1"/>
    <property type="molecule type" value="Genomic_DNA"/>
</dbReference>
<feature type="binding site" evidence="3">
    <location>
        <position position="88"/>
    </location>
    <ligand>
        <name>Cu cation</name>
        <dbReference type="ChEBI" id="CHEBI:23378"/>
    </ligand>
</feature>
<comment type="similarity">
    <text evidence="1">Belongs to the SCO1/2 family.</text>
</comment>
<evidence type="ECO:0000256" key="2">
    <source>
        <dbReference type="ARBA" id="ARBA00023008"/>
    </source>
</evidence>
<feature type="compositionally biased region" description="Basic and acidic residues" evidence="5">
    <location>
        <begin position="17"/>
        <end position="33"/>
    </location>
</feature>
<sequence length="222" mass="23873">MLMSLLLTFGTGTASAHAEHEHAQKAHASDAHAGHAPAKGHVQAEPRITFADQPLTDQHGRSVNLEKDLVSGRIVVISFMYTQCTTVCPVVSSIMAKVQDQLGERAGDGVSLVSITIDPLRDTPERLREYAELHKAGPGWSWLTGSVPAITATLKSLRSWSPDLESHQPVFLVGNDATGEWSRFYGFTDPAAIVARVDSLQPGHAGTHPAELRAIDSQKVAL</sequence>
<dbReference type="Gene3D" id="3.40.30.10">
    <property type="entry name" value="Glutaredoxin"/>
    <property type="match status" value="1"/>
</dbReference>
<dbReference type="OrthoDB" id="5567697at2"/>
<organism evidence="7 8">
    <name type="scientific">Halopseudomonas laoshanensis</name>
    <dbReference type="NCBI Taxonomy" id="2268758"/>
    <lineage>
        <taxon>Bacteria</taxon>
        <taxon>Pseudomonadati</taxon>
        <taxon>Pseudomonadota</taxon>
        <taxon>Gammaproteobacteria</taxon>
        <taxon>Pseudomonadales</taxon>
        <taxon>Pseudomonadaceae</taxon>
        <taxon>Halopseudomonas</taxon>
    </lineage>
</organism>
<keyword evidence="4" id="KW-1015">Disulfide bond</keyword>
<keyword evidence="2 3" id="KW-0186">Copper</keyword>
<gene>
    <name evidence="7" type="ORF">DT594_14340</name>
</gene>
<keyword evidence="8" id="KW-1185">Reference proteome</keyword>
<dbReference type="InterPro" id="IPR036249">
    <property type="entry name" value="Thioredoxin-like_sf"/>
</dbReference>
<name>A0A7V7GSC8_9GAMM</name>
<keyword evidence="3" id="KW-0479">Metal-binding</keyword>
<evidence type="ECO:0000256" key="5">
    <source>
        <dbReference type="SAM" id="MobiDB-lite"/>
    </source>
</evidence>
<dbReference type="PANTHER" id="PTHR12151">
    <property type="entry name" value="ELECTRON TRANSPORT PROTIN SCO1/SENC FAMILY MEMBER"/>
    <property type="match status" value="1"/>
</dbReference>
<dbReference type="InterPro" id="IPR003782">
    <property type="entry name" value="SCO1/SenC"/>
</dbReference>
<evidence type="ECO:0000256" key="3">
    <source>
        <dbReference type="PIRSR" id="PIRSR603782-1"/>
    </source>
</evidence>
<dbReference type="InterPro" id="IPR013766">
    <property type="entry name" value="Thioredoxin_domain"/>
</dbReference>
<dbReference type="GO" id="GO:0046872">
    <property type="term" value="F:metal ion binding"/>
    <property type="evidence" value="ECO:0007669"/>
    <property type="project" value="UniProtKB-KW"/>
</dbReference>
<reference evidence="7 8" key="1">
    <citation type="submission" date="2018-07" db="EMBL/GenBank/DDBJ databases">
        <title>Pseudomonas laoshanensis sp. nov., isolated from soil.</title>
        <authorList>
            <person name="Sun J."/>
            <person name="Yu L."/>
            <person name="Wang M."/>
            <person name="Zhang C."/>
        </authorList>
    </citation>
    <scope>NUCLEOTIDE SEQUENCE [LARGE SCALE GENOMIC DNA]</scope>
    <source>
        <strain evidence="7 8">Y22</strain>
    </source>
</reference>
<evidence type="ECO:0000313" key="7">
    <source>
        <dbReference type="EMBL" id="KAA0693626.1"/>
    </source>
</evidence>
<feature type="domain" description="Thioredoxin" evidence="6">
    <location>
        <begin position="44"/>
        <end position="202"/>
    </location>
</feature>
<evidence type="ECO:0000256" key="1">
    <source>
        <dbReference type="ARBA" id="ARBA00010996"/>
    </source>
</evidence>
<dbReference type="CDD" id="cd02968">
    <property type="entry name" value="SCO"/>
    <property type="match status" value="1"/>
</dbReference>